<keyword evidence="3" id="KW-1185">Reference proteome</keyword>
<dbReference type="EMBL" id="JACOOZ010000006">
    <property type="protein sequence ID" value="MBC5668170.1"/>
    <property type="molecule type" value="Genomic_DNA"/>
</dbReference>
<dbReference type="Proteomes" id="UP000597877">
    <property type="component" value="Unassembled WGS sequence"/>
</dbReference>
<evidence type="ECO:0000313" key="3">
    <source>
        <dbReference type="Proteomes" id="UP000597877"/>
    </source>
</evidence>
<feature type="transmembrane region" description="Helical" evidence="1">
    <location>
        <begin position="73"/>
        <end position="95"/>
    </location>
</feature>
<feature type="transmembrane region" description="Helical" evidence="1">
    <location>
        <begin position="12"/>
        <end position="29"/>
    </location>
</feature>
<evidence type="ECO:0000313" key="2">
    <source>
        <dbReference type="EMBL" id="MBC5668170.1"/>
    </source>
</evidence>
<name>A0ABR7F5T6_9FIRM</name>
<dbReference type="InterPro" id="IPR049713">
    <property type="entry name" value="Pr6Pr-like"/>
</dbReference>
<keyword evidence="1" id="KW-0812">Transmembrane</keyword>
<feature type="transmembrane region" description="Helical" evidence="1">
    <location>
        <begin position="41"/>
        <end position="61"/>
    </location>
</feature>
<organism evidence="2 3">
    <name type="scientific">Eubacterium segne</name>
    <dbReference type="NCBI Taxonomy" id="2763045"/>
    <lineage>
        <taxon>Bacteria</taxon>
        <taxon>Bacillati</taxon>
        <taxon>Bacillota</taxon>
        <taxon>Clostridia</taxon>
        <taxon>Eubacteriales</taxon>
        <taxon>Eubacteriaceae</taxon>
        <taxon>Eubacterium</taxon>
    </lineage>
</organism>
<sequence>MKDFIKTNFELIYRITFIIVSFIGIIIHFDINDKNYNTHEFSFFTIQSNIFCLVVMCLLLIKHFSKKDERTRLMMYFKGMGLSCIICTFLVYHFAECRVVYPIYVKGLFSIPLESLLAHYVSPLMYVLDWILFQPKGYFKFYHIFTWLAFPLFYILCFITRCCCNAPSAFLSVPKYPYFFLDYETIGYFKCLSYILVLMGILLAINAFIVAADYLMYRFSNKKSH</sequence>
<proteinExistence type="predicted"/>
<keyword evidence="1" id="KW-1133">Transmembrane helix</keyword>
<dbReference type="RefSeq" id="WP_021953774.1">
    <property type="nucleotide sequence ID" value="NZ_JACOOZ010000006.1"/>
</dbReference>
<keyword evidence="1" id="KW-0472">Membrane</keyword>
<reference evidence="2 3" key="1">
    <citation type="submission" date="2020-08" db="EMBL/GenBank/DDBJ databases">
        <title>Genome public.</title>
        <authorList>
            <person name="Liu C."/>
            <person name="Sun Q."/>
        </authorList>
    </citation>
    <scope>NUCLEOTIDE SEQUENCE [LARGE SCALE GENOMIC DNA]</scope>
    <source>
        <strain evidence="2 3">BX4</strain>
    </source>
</reference>
<protein>
    <submittedName>
        <fullName evidence="2">Pr6Pr family membrane protein</fullName>
    </submittedName>
</protein>
<feature type="transmembrane region" description="Helical" evidence="1">
    <location>
        <begin position="192"/>
        <end position="217"/>
    </location>
</feature>
<accession>A0ABR7F5T6</accession>
<dbReference type="NCBIfam" id="NF038065">
    <property type="entry name" value="Pr6Pr"/>
    <property type="match status" value="1"/>
</dbReference>
<evidence type="ECO:0000256" key="1">
    <source>
        <dbReference type="SAM" id="Phobius"/>
    </source>
</evidence>
<feature type="transmembrane region" description="Helical" evidence="1">
    <location>
        <begin position="145"/>
        <end position="172"/>
    </location>
</feature>
<comment type="caution">
    <text evidence="2">The sequence shown here is derived from an EMBL/GenBank/DDBJ whole genome shotgun (WGS) entry which is preliminary data.</text>
</comment>
<gene>
    <name evidence="2" type="ORF">H8S00_09265</name>
</gene>